<dbReference type="PANTHER" id="PTHR33498">
    <property type="entry name" value="TRANSPOSASE FOR INSERTION SEQUENCE ELEMENT IS1557"/>
    <property type="match status" value="1"/>
</dbReference>
<gene>
    <name evidence="1" type="ORF">Y036_3492</name>
</gene>
<proteinExistence type="predicted"/>
<dbReference type="EMBL" id="JQIM01000010">
    <property type="protein sequence ID" value="KGX08135.1"/>
    <property type="molecule type" value="Genomic_DNA"/>
</dbReference>
<dbReference type="RefSeq" id="WP_004525642.1">
    <property type="nucleotide sequence ID" value="NZ_AP028071.1"/>
</dbReference>
<reference evidence="1 2" key="1">
    <citation type="submission" date="2014-08" db="EMBL/GenBank/DDBJ databases">
        <authorList>
            <person name="Bunnell A."/>
            <person name="Chain P.S."/>
            <person name="Chertkov O."/>
            <person name="Currie B.J."/>
            <person name="Daligault H.E."/>
            <person name="Davenport K.W."/>
            <person name="Davis C."/>
            <person name="Gleasner C.D."/>
            <person name="Johnson S.L."/>
            <person name="Kaestli M."/>
            <person name="Koren S."/>
            <person name="Kunde Y.A."/>
            <person name="Mayo M."/>
            <person name="McMurry K.K."/>
            <person name="Price E.P."/>
            <person name="Reitenga K.G."/>
            <person name="Robison R."/>
            <person name="Rosovitz M.J."/>
            <person name="Sarovich D.S."/>
            <person name="Teshima H."/>
        </authorList>
    </citation>
    <scope>NUCLEOTIDE SEQUENCE [LARGE SCALE GENOMIC DNA]</scope>
    <source>
        <strain evidence="1 2">MSHR44</strain>
    </source>
</reference>
<accession>A0A069AYE3</accession>
<dbReference type="Pfam" id="PF14690">
    <property type="entry name" value="Zn_ribbon_ISL3"/>
    <property type="match status" value="1"/>
</dbReference>
<protein>
    <submittedName>
        <fullName evidence="1">Transposase family protein</fullName>
    </submittedName>
</protein>
<dbReference type="GeneID" id="93064057"/>
<evidence type="ECO:0000313" key="2">
    <source>
        <dbReference type="Proteomes" id="UP000030475"/>
    </source>
</evidence>
<dbReference type="AlphaFoldDB" id="A0A069AYE3"/>
<sequence>MLDRKALQALGCWTGYRLERVEWPQGDSRTLSLYLKPVSQIMYCEQCGARCQQIHETTVRRVRDLPLFEYRVVLHVPRRRVWCERCGAARLEKLDWLGRYQRVTERFAKACEKLLQAASVQAVAAFYELGWHTVKSIDKMRLRARVAEPDWSTIRYLAMDEFALHKGHRYATVVVDPIGRQVLWVGPGRSRETARAFFEQLPEGVAERIEAVAIDMTTAYELEIKEQCPQAEIVFDLYHVVAKYGREVIDRVRVDQANQLRHDKPARKVLKSSRWLLLRNRHNLKPEQAVHLKELLAANQSLLCVYVLRDELKRLWFYRKPACAEKAWGQWFEQAQQSGIAALQKFAQRLQGYWHGIVARCRHPLNTSVVEGINNTIKVIKRRAYGYRDEQYFFLKIRAAFPGIPR</sequence>
<comment type="caution">
    <text evidence="1">The sequence shown here is derived from an EMBL/GenBank/DDBJ whole genome shotgun (WGS) entry which is preliminary data.</text>
</comment>
<dbReference type="PANTHER" id="PTHR33498:SF1">
    <property type="entry name" value="TRANSPOSASE FOR INSERTION SEQUENCE ELEMENT IS1557"/>
    <property type="match status" value="1"/>
</dbReference>
<dbReference type="Proteomes" id="UP000030475">
    <property type="component" value="Unassembled WGS sequence"/>
</dbReference>
<dbReference type="InterPro" id="IPR002560">
    <property type="entry name" value="Transposase_DDE"/>
</dbReference>
<evidence type="ECO:0000313" key="1">
    <source>
        <dbReference type="EMBL" id="KGX08135.1"/>
    </source>
</evidence>
<dbReference type="InterPro" id="IPR029261">
    <property type="entry name" value="Transposase_Znf"/>
</dbReference>
<dbReference type="InterPro" id="IPR047951">
    <property type="entry name" value="Transpos_ISL3"/>
</dbReference>
<organism evidence="1 2">
    <name type="scientific">Burkholderia pseudomallei</name>
    <name type="common">Pseudomonas pseudomallei</name>
    <dbReference type="NCBI Taxonomy" id="28450"/>
    <lineage>
        <taxon>Bacteria</taxon>
        <taxon>Pseudomonadati</taxon>
        <taxon>Pseudomonadota</taxon>
        <taxon>Betaproteobacteria</taxon>
        <taxon>Burkholderiales</taxon>
        <taxon>Burkholderiaceae</taxon>
        <taxon>Burkholderia</taxon>
        <taxon>pseudomallei group</taxon>
    </lineage>
</organism>
<dbReference type="InterPro" id="IPR032877">
    <property type="entry name" value="Transposase_HTH"/>
</dbReference>
<dbReference type="Pfam" id="PF13542">
    <property type="entry name" value="HTH_Tnp_ISL3"/>
    <property type="match status" value="1"/>
</dbReference>
<dbReference type="Pfam" id="PF01610">
    <property type="entry name" value="DDE_Tnp_ISL3"/>
    <property type="match status" value="1"/>
</dbReference>
<dbReference type="NCBIfam" id="NF033550">
    <property type="entry name" value="transpos_ISL3"/>
    <property type="match status" value="1"/>
</dbReference>
<name>A0A069AYE3_BURPE</name>
<dbReference type="OMA" id="PNCKSAD"/>